<accession>A0A383CQK0</accession>
<evidence type="ECO:0000313" key="4">
    <source>
        <dbReference type="EMBL" id="SVE34637.1"/>
    </source>
</evidence>
<organism evidence="4">
    <name type="scientific">marine metagenome</name>
    <dbReference type="NCBI Taxonomy" id="408172"/>
    <lineage>
        <taxon>unclassified sequences</taxon>
        <taxon>metagenomes</taxon>
        <taxon>ecological metagenomes</taxon>
    </lineage>
</organism>
<dbReference type="EMBL" id="UINC01210949">
    <property type="protein sequence ID" value="SVE34637.1"/>
    <property type="molecule type" value="Genomic_DNA"/>
</dbReference>
<dbReference type="AlphaFoldDB" id="A0A383CQK0"/>
<dbReference type="InterPro" id="IPR018117">
    <property type="entry name" value="C5_DNA_meth_AS"/>
</dbReference>
<dbReference type="InterPro" id="IPR001525">
    <property type="entry name" value="C5_MeTfrase"/>
</dbReference>
<dbReference type="InterPro" id="IPR029063">
    <property type="entry name" value="SAM-dependent_MTases_sf"/>
</dbReference>
<keyword evidence="2" id="KW-0808">Transferase</keyword>
<evidence type="ECO:0000256" key="2">
    <source>
        <dbReference type="ARBA" id="ARBA00022679"/>
    </source>
</evidence>
<gene>
    <name evidence="4" type="ORF">METZ01_LOCUS487491</name>
</gene>
<dbReference type="SUPFAM" id="SSF53335">
    <property type="entry name" value="S-adenosyl-L-methionine-dependent methyltransferases"/>
    <property type="match status" value="1"/>
</dbReference>
<evidence type="ECO:0000256" key="3">
    <source>
        <dbReference type="ARBA" id="ARBA00022691"/>
    </source>
</evidence>
<dbReference type="GO" id="GO:0032259">
    <property type="term" value="P:methylation"/>
    <property type="evidence" value="ECO:0007669"/>
    <property type="project" value="UniProtKB-KW"/>
</dbReference>
<dbReference type="PROSITE" id="PS51679">
    <property type="entry name" value="SAM_MT_C5"/>
    <property type="match status" value="1"/>
</dbReference>
<keyword evidence="3" id="KW-0949">S-adenosyl-L-methionine</keyword>
<dbReference type="PANTHER" id="PTHR46098:SF1">
    <property type="entry name" value="TRNA (CYTOSINE(38)-C(5))-METHYLTRANSFERASE"/>
    <property type="match status" value="1"/>
</dbReference>
<sequence>MPKKIKFIDLFAGIGGFHLALHKLGAECVYASEIDEKARKTYETNFKKISPNLFKSNNKFFNKDILMEDYSTIPDFEILCAGFPCQPFSQAGYKRGFGENYESRGNMFFAIRDIIKAKKPKAIFLENVRHLVNHDNKKTFRIIRETIEDDLKYSFNFCIVKASDYGLPQHRPRVFIVGFRDEKTEMSDFVFPPKIPLRFNMSDVFIGKCDREIGFTLRVGGGRS</sequence>
<dbReference type="InterPro" id="IPR050750">
    <property type="entry name" value="C5-MTase"/>
</dbReference>
<dbReference type="NCBIfam" id="TIGR00675">
    <property type="entry name" value="dcm"/>
    <property type="match status" value="1"/>
</dbReference>
<dbReference type="PROSITE" id="PS00094">
    <property type="entry name" value="C5_MTASE_1"/>
    <property type="match status" value="1"/>
</dbReference>
<reference evidence="4" key="1">
    <citation type="submission" date="2018-05" db="EMBL/GenBank/DDBJ databases">
        <authorList>
            <person name="Lanie J.A."/>
            <person name="Ng W.-L."/>
            <person name="Kazmierczak K.M."/>
            <person name="Andrzejewski T.M."/>
            <person name="Davidsen T.M."/>
            <person name="Wayne K.J."/>
            <person name="Tettelin H."/>
            <person name="Glass J.I."/>
            <person name="Rusch D."/>
            <person name="Podicherti R."/>
            <person name="Tsui H.-C.T."/>
            <person name="Winkler M.E."/>
        </authorList>
    </citation>
    <scope>NUCLEOTIDE SEQUENCE</scope>
</reference>
<evidence type="ECO:0000256" key="1">
    <source>
        <dbReference type="ARBA" id="ARBA00022603"/>
    </source>
</evidence>
<dbReference type="PANTHER" id="PTHR46098">
    <property type="entry name" value="TRNA (CYTOSINE(38)-C(5))-METHYLTRANSFERASE"/>
    <property type="match status" value="1"/>
</dbReference>
<keyword evidence="1" id="KW-0489">Methyltransferase</keyword>
<evidence type="ECO:0008006" key="5">
    <source>
        <dbReference type="Google" id="ProtNLM"/>
    </source>
</evidence>
<feature type="non-terminal residue" evidence="4">
    <location>
        <position position="224"/>
    </location>
</feature>
<dbReference type="Pfam" id="PF00145">
    <property type="entry name" value="DNA_methylase"/>
    <property type="match status" value="1"/>
</dbReference>
<dbReference type="Gene3D" id="3.40.50.150">
    <property type="entry name" value="Vaccinia Virus protein VP39"/>
    <property type="match status" value="1"/>
</dbReference>
<dbReference type="PRINTS" id="PR00105">
    <property type="entry name" value="C5METTRFRASE"/>
</dbReference>
<proteinExistence type="predicted"/>
<dbReference type="GO" id="GO:0008168">
    <property type="term" value="F:methyltransferase activity"/>
    <property type="evidence" value="ECO:0007669"/>
    <property type="project" value="UniProtKB-KW"/>
</dbReference>
<protein>
    <recommendedName>
        <fullName evidence="5">DNA (cytosine-5-)-methyltransferase</fullName>
    </recommendedName>
</protein>
<name>A0A383CQK0_9ZZZZ</name>